<keyword evidence="4" id="KW-1185">Reference proteome</keyword>
<keyword evidence="1" id="KW-0560">Oxidoreductase</keyword>
<evidence type="ECO:0000256" key="1">
    <source>
        <dbReference type="RuleBase" id="RU364054"/>
    </source>
</evidence>
<evidence type="ECO:0000313" key="4">
    <source>
        <dbReference type="Proteomes" id="UP001434883"/>
    </source>
</evidence>
<name>A0ABV0QVA1_9TELE</name>
<comment type="cofactor">
    <cofactor evidence="1">
        <name>FAD</name>
        <dbReference type="ChEBI" id="CHEBI:57692"/>
    </cofactor>
</comment>
<comment type="similarity">
    <text evidence="1">Belongs to the proline oxidase family.</text>
</comment>
<proteinExistence type="inferred from homology"/>
<protein>
    <recommendedName>
        <fullName evidence="1">Proline dehydrogenase</fullName>
        <ecNumber evidence="1">1.5.5.2</ecNumber>
    </recommendedName>
</protein>
<comment type="function">
    <text evidence="1">Converts proline to delta-1-pyrroline-5-carboxylate.</text>
</comment>
<dbReference type="EMBL" id="JAHRIN010025439">
    <property type="protein sequence ID" value="MEQ2199749.1"/>
    <property type="molecule type" value="Genomic_DNA"/>
</dbReference>
<dbReference type="PANTHER" id="PTHR13914">
    <property type="entry name" value="PROLINE OXIDASE"/>
    <property type="match status" value="1"/>
</dbReference>
<dbReference type="Gene3D" id="3.20.20.220">
    <property type="match status" value="1"/>
</dbReference>
<gene>
    <name evidence="3" type="ORF">XENOCAPTIV_010642</name>
</gene>
<dbReference type="PANTHER" id="PTHR13914:SF0">
    <property type="entry name" value="PROLINE DEHYDROGENASE 1, MITOCHONDRIAL"/>
    <property type="match status" value="1"/>
</dbReference>
<keyword evidence="1" id="KW-0642">Proline metabolism</keyword>
<feature type="region of interest" description="Disordered" evidence="2">
    <location>
        <begin position="25"/>
        <end position="65"/>
    </location>
</feature>
<comment type="catalytic activity">
    <reaction evidence="1">
        <text>L-proline + a quinone = (S)-1-pyrroline-5-carboxylate + a quinol + H(+)</text>
        <dbReference type="Rhea" id="RHEA:23784"/>
        <dbReference type="ChEBI" id="CHEBI:15378"/>
        <dbReference type="ChEBI" id="CHEBI:17388"/>
        <dbReference type="ChEBI" id="CHEBI:24646"/>
        <dbReference type="ChEBI" id="CHEBI:60039"/>
        <dbReference type="ChEBI" id="CHEBI:132124"/>
        <dbReference type="EC" id="1.5.5.2"/>
    </reaction>
</comment>
<comment type="caution">
    <text evidence="3">The sequence shown here is derived from an EMBL/GenBank/DDBJ whole genome shotgun (WGS) entry which is preliminary data.</text>
</comment>
<dbReference type="Proteomes" id="UP001434883">
    <property type="component" value="Unassembled WGS sequence"/>
</dbReference>
<organism evidence="3 4">
    <name type="scientific">Xenoophorus captivus</name>
    <dbReference type="NCBI Taxonomy" id="1517983"/>
    <lineage>
        <taxon>Eukaryota</taxon>
        <taxon>Metazoa</taxon>
        <taxon>Chordata</taxon>
        <taxon>Craniata</taxon>
        <taxon>Vertebrata</taxon>
        <taxon>Euteleostomi</taxon>
        <taxon>Actinopterygii</taxon>
        <taxon>Neopterygii</taxon>
        <taxon>Teleostei</taxon>
        <taxon>Neoteleostei</taxon>
        <taxon>Acanthomorphata</taxon>
        <taxon>Ovalentaria</taxon>
        <taxon>Atherinomorphae</taxon>
        <taxon>Cyprinodontiformes</taxon>
        <taxon>Goodeidae</taxon>
        <taxon>Xenoophorus</taxon>
    </lineage>
</organism>
<dbReference type="InterPro" id="IPR015659">
    <property type="entry name" value="Proline_oxidase"/>
</dbReference>
<sequence>MPAPTWANAVNHFRRLLSNRRLRSIVTSSSTNRPEKADHARTRSGLQRASARLQSPGECGRAERDRTISSSAANKFSVDFERGQEAYRSKDSLELLRSLVVLKLCSYDFLVDNNKEVIRCNGTLTIINETISTDCSSYLIMDLSKKILGQKVFDQFMKMTFYGQFVAGEDHISIKPLIQKNQAFGVGSVLDYSVEEDISQNEAHQKEMEYKISCIFLR</sequence>
<reference evidence="3 4" key="1">
    <citation type="submission" date="2021-06" db="EMBL/GenBank/DDBJ databases">
        <authorList>
            <person name="Palmer J.M."/>
        </authorList>
    </citation>
    <scope>NUCLEOTIDE SEQUENCE [LARGE SCALE GENOMIC DNA]</scope>
    <source>
        <strain evidence="3 4">XC_2019</strain>
        <tissue evidence="3">Muscle</tissue>
    </source>
</reference>
<evidence type="ECO:0000256" key="2">
    <source>
        <dbReference type="SAM" id="MobiDB-lite"/>
    </source>
</evidence>
<evidence type="ECO:0000313" key="3">
    <source>
        <dbReference type="EMBL" id="MEQ2199749.1"/>
    </source>
</evidence>
<keyword evidence="1" id="KW-0274">FAD</keyword>
<accession>A0ABV0QVA1</accession>
<dbReference type="EC" id="1.5.5.2" evidence="1"/>
<keyword evidence="1" id="KW-0285">Flavoprotein</keyword>